<gene>
    <name evidence="2" type="ORF">LC_TR347_c0_g1_i1_g.966</name>
    <name evidence="3" type="ORF">LE_TR5268_c0_g1_i1_g.17383</name>
</gene>
<protein>
    <submittedName>
        <fullName evidence="3">Uncharacterized protein</fullName>
    </submittedName>
</protein>
<proteinExistence type="predicted"/>
<dbReference type="EMBL" id="GEVK01010608">
    <property type="protein sequence ID" value="JAU42224.1"/>
    <property type="molecule type" value="Transcribed_RNA"/>
</dbReference>
<reference evidence="3" key="1">
    <citation type="submission" date="2016-07" db="EMBL/GenBank/DDBJ databases">
        <title>De novo transcriptome assembly of four accessions of the metal hyperaccumulator plant Noccaea caerulescens.</title>
        <authorList>
            <person name="Blande D."/>
            <person name="Halimaa P."/>
            <person name="Tervahauta A.I."/>
            <person name="Aarts M.G."/>
            <person name="Karenlampi S.O."/>
        </authorList>
    </citation>
    <scope>NUCLEOTIDE SEQUENCE</scope>
</reference>
<evidence type="ECO:0000256" key="1">
    <source>
        <dbReference type="SAM" id="Phobius"/>
    </source>
</evidence>
<evidence type="ECO:0000313" key="3">
    <source>
        <dbReference type="EMBL" id="JAU68565.1"/>
    </source>
</evidence>
<evidence type="ECO:0000313" key="2">
    <source>
        <dbReference type="EMBL" id="JAU42224.1"/>
    </source>
</evidence>
<keyword evidence="1" id="KW-0812">Transmembrane</keyword>
<name>A0A1J3HLQ9_NOCCA</name>
<keyword evidence="1" id="KW-0472">Membrane</keyword>
<dbReference type="AlphaFoldDB" id="A0A1J3HLQ9"/>
<dbReference type="EMBL" id="GEVL01008776">
    <property type="protein sequence ID" value="JAU68565.1"/>
    <property type="molecule type" value="Transcribed_RNA"/>
</dbReference>
<feature type="transmembrane region" description="Helical" evidence="1">
    <location>
        <begin position="17"/>
        <end position="39"/>
    </location>
</feature>
<keyword evidence="1" id="KW-1133">Transmembrane helix</keyword>
<organism evidence="3">
    <name type="scientific">Noccaea caerulescens</name>
    <name type="common">Alpine penny-cress</name>
    <name type="synonym">Thlaspi caerulescens</name>
    <dbReference type="NCBI Taxonomy" id="107243"/>
    <lineage>
        <taxon>Eukaryota</taxon>
        <taxon>Viridiplantae</taxon>
        <taxon>Streptophyta</taxon>
        <taxon>Embryophyta</taxon>
        <taxon>Tracheophyta</taxon>
        <taxon>Spermatophyta</taxon>
        <taxon>Magnoliopsida</taxon>
        <taxon>eudicotyledons</taxon>
        <taxon>Gunneridae</taxon>
        <taxon>Pentapetalae</taxon>
        <taxon>rosids</taxon>
        <taxon>malvids</taxon>
        <taxon>Brassicales</taxon>
        <taxon>Brassicaceae</taxon>
        <taxon>Coluteocarpeae</taxon>
        <taxon>Noccaea</taxon>
    </lineage>
</organism>
<accession>A0A1J3HLQ9</accession>
<sequence>MLYENQDHHHTSCSPPFFAVFSSAAGPCFFSNLLSAILSRGVHKSLPKKWEAIAKKMIAMTIKHHFQIETSILFFFSYVFFGHTKKNAEEEEEEKN</sequence>